<dbReference type="Gene3D" id="2.60.40.150">
    <property type="entry name" value="C2 domain"/>
    <property type="match status" value="1"/>
</dbReference>
<dbReference type="InterPro" id="IPR035892">
    <property type="entry name" value="C2_domain_sf"/>
</dbReference>
<accession>L1J860</accession>
<dbReference type="PaxDb" id="55529-EKX44721"/>
<dbReference type="PANTHER" id="PTHR45911">
    <property type="entry name" value="C2 DOMAIN-CONTAINING PROTEIN"/>
    <property type="match status" value="1"/>
</dbReference>
<reference evidence="4 6" key="1">
    <citation type="journal article" date="2012" name="Nature">
        <title>Algal genomes reveal evolutionary mosaicism and the fate of nucleomorphs.</title>
        <authorList>
            <consortium name="DOE Joint Genome Institute"/>
            <person name="Curtis B.A."/>
            <person name="Tanifuji G."/>
            <person name="Burki F."/>
            <person name="Gruber A."/>
            <person name="Irimia M."/>
            <person name="Maruyama S."/>
            <person name="Arias M.C."/>
            <person name="Ball S.G."/>
            <person name="Gile G.H."/>
            <person name="Hirakawa Y."/>
            <person name="Hopkins J.F."/>
            <person name="Kuo A."/>
            <person name="Rensing S.A."/>
            <person name="Schmutz J."/>
            <person name="Symeonidi A."/>
            <person name="Elias M."/>
            <person name="Eveleigh R.J."/>
            <person name="Herman E.K."/>
            <person name="Klute M.J."/>
            <person name="Nakayama T."/>
            <person name="Obornik M."/>
            <person name="Reyes-Prieto A."/>
            <person name="Armbrust E.V."/>
            <person name="Aves S.J."/>
            <person name="Beiko R.G."/>
            <person name="Coutinho P."/>
            <person name="Dacks J.B."/>
            <person name="Durnford D.G."/>
            <person name="Fast N.M."/>
            <person name="Green B.R."/>
            <person name="Grisdale C.J."/>
            <person name="Hempel F."/>
            <person name="Henrissat B."/>
            <person name="Hoppner M.P."/>
            <person name="Ishida K."/>
            <person name="Kim E."/>
            <person name="Koreny L."/>
            <person name="Kroth P.G."/>
            <person name="Liu Y."/>
            <person name="Malik S.B."/>
            <person name="Maier U.G."/>
            <person name="McRose D."/>
            <person name="Mock T."/>
            <person name="Neilson J.A."/>
            <person name="Onodera N.T."/>
            <person name="Poole A.M."/>
            <person name="Pritham E.J."/>
            <person name="Richards T.A."/>
            <person name="Rocap G."/>
            <person name="Roy S.W."/>
            <person name="Sarai C."/>
            <person name="Schaack S."/>
            <person name="Shirato S."/>
            <person name="Slamovits C.H."/>
            <person name="Spencer D.F."/>
            <person name="Suzuki S."/>
            <person name="Worden A.Z."/>
            <person name="Zauner S."/>
            <person name="Barry K."/>
            <person name="Bell C."/>
            <person name="Bharti A.K."/>
            <person name="Crow J.A."/>
            <person name="Grimwood J."/>
            <person name="Kramer R."/>
            <person name="Lindquist E."/>
            <person name="Lucas S."/>
            <person name="Salamov A."/>
            <person name="McFadden G.I."/>
            <person name="Lane C.E."/>
            <person name="Keeling P.J."/>
            <person name="Gray M.W."/>
            <person name="Grigoriev I.V."/>
            <person name="Archibald J.M."/>
        </authorList>
    </citation>
    <scope>NUCLEOTIDE SEQUENCE</scope>
    <source>
        <strain evidence="4 6">CCMP2712</strain>
    </source>
</reference>
<dbReference type="InterPro" id="IPR000008">
    <property type="entry name" value="C2_dom"/>
</dbReference>
<feature type="domain" description="C2" evidence="3">
    <location>
        <begin position="195"/>
        <end position="279"/>
    </location>
</feature>
<dbReference type="PROSITE" id="PS50004">
    <property type="entry name" value="C2"/>
    <property type="match status" value="1"/>
</dbReference>
<evidence type="ECO:0000259" key="3">
    <source>
        <dbReference type="PROSITE" id="PS50004"/>
    </source>
</evidence>
<dbReference type="GeneID" id="17301238"/>
<dbReference type="HOGENOM" id="CLU_999085_0_0_1"/>
<dbReference type="KEGG" id="gtt:GUITHDRAFT_139641"/>
<keyword evidence="1" id="KW-0479">Metal-binding</keyword>
<proteinExistence type="predicted"/>
<dbReference type="GO" id="GO:0016020">
    <property type="term" value="C:membrane"/>
    <property type="evidence" value="ECO:0007669"/>
    <property type="project" value="TreeGrafter"/>
</dbReference>
<dbReference type="EnsemblProtists" id="EKX44721">
    <property type="protein sequence ID" value="EKX44721"/>
    <property type="gene ID" value="GUITHDRAFT_139641"/>
</dbReference>
<dbReference type="GO" id="GO:0005509">
    <property type="term" value="F:calcium ion binding"/>
    <property type="evidence" value="ECO:0007669"/>
    <property type="project" value="TreeGrafter"/>
</dbReference>
<dbReference type="RefSeq" id="XP_005831701.1">
    <property type="nucleotide sequence ID" value="XM_005831644.1"/>
</dbReference>
<keyword evidence="6" id="KW-1185">Reference proteome</keyword>
<gene>
    <name evidence="4" type="ORF">GUITHDRAFT_139641</name>
</gene>
<dbReference type="CDD" id="cd00030">
    <property type="entry name" value="C2"/>
    <property type="match status" value="1"/>
</dbReference>
<organism evidence="4">
    <name type="scientific">Guillardia theta (strain CCMP2712)</name>
    <name type="common">Cryptophyte</name>
    <dbReference type="NCBI Taxonomy" id="905079"/>
    <lineage>
        <taxon>Eukaryota</taxon>
        <taxon>Cryptophyceae</taxon>
        <taxon>Pyrenomonadales</taxon>
        <taxon>Geminigeraceae</taxon>
        <taxon>Guillardia</taxon>
    </lineage>
</organism>
<dbReference type="PANTHER" id="PTHR45911:SF4">
    <property type="entry name" value="MULTIPLE C2 AND TRANSMEMBRANE DOMAIN-CONTAINING PROTEIN"/>
    <property type="match status" value="1"/>
</dbReference>
<name>L1J860_GUITC</name>
<reference evidence="5" key="3">
    <citation type="submission" date="2015-06" db="UniProtKB">
        <authorList>
            <consortium name="EnsemblProtists"/>
        </authorList>
    </citation>
    <scope>IDENTIFICATION</scope>
</reference>
<dbReference type="Proteomes" id="UP000011087">
    <property type="component" value="Unassembled WGS sequence"/>
</dbReference>
<evidence type="ECO:0000313" key="5">
    <source>
        <dbReference type="EnsemblProtists" id="EKX44721"/>
    </source>
</evidence>
<sequence length="279" mass="30726">MPYSKYSGTLQGGSLFTEGPGAPVVHIATYKDGGVGDFESPAVRKIVGASTGGEVHDQFKNYTLQEWFYEKAVRAKDIEDRKSSKQNVNRTRLVDATKDLIKSGASEVTQTIGAIPDHIGSWLGGVSSIIEEIAAAGQKKSVLNEEQLQTLRLTRQYATKGVEALMEGETALEIARNKQRDSQMVQQKINKMKLTKHESENNEAGSKLSKLPSSLTVHVHGAKNLPKMDAFLGKVDPFVEVTVIDSPESRNLPQKDRTSVLYSNFNPEWNGLQLSFTLF</sequence>
<evidence type="ECO:0000313" key="6">
    <source>
        <dbReference type="Proteomes" id="UP000011087"/>
    </source>
</evidence>
<evidence type="ECO:0000256" key="1">
    <source>
        <dbReference type="ARBA" id="ARBA00022723"/>
    </source>
</evidence>
<keyword evidence="2" id="KW-0106">Calcium</keyword>
<reference evidence="6" key="2">
    <citation type="submission" date="2012-11" db="EMBL/GenBank/DDBJ databases">
        <authorList>
            <person name="Kuo A."/>
            <person name="Curtis B.A."/>
            <person name="Tanifuji G."/>
            <person name="Burki F."/>
            <person name="Gruber A."/>
            <person name="Irimia M."/>
            <person name="Maruyama S."/>
            <person name="Arias M.C."/>
            <person name="Ball S.G."/>
            <person name="Gile G.H."/>
            <person name="Hirakawa Y."/>
            <person name="Hopkins J.F."/>
            <person name="Rensing S.A."/>
            <person name="Schmutz J."/>
            <person name="Symeonidi A."/>
            <person name="Elias M."/>
            <person name="Eveleigh R.J."/>
            <person name="Herman E.K."/>
            <person name="Klute M.J."/>
            <person name="Nakayama T."/>
            <person name="Obornik M."/>
            <person name="Reyes-Prieto A."/>
            <person name="Armbrust E.V."/>
            <person name="Aves S.J."/>
            <person name="Beiko R.G."/>
            <person name="Coutinho P."/>
            <person name="Dacks J.B."/>
            <person name="Durnford D.G."/>
            <person name="Fast N.M."/>
            <person name="Green B.R."/>
            <person name="Grisdale C."/>
            <person name="Hempe F."/>
            <person name="Henrissat B."/>
            <person name="Hoppner M.P."/>
            <person name="Ishida K.-I."/>
            <person name="Kim E."/>
            <person name="Koreny L."/>
            <person name="Kroth P.G."/>
            <person name="Liu Y."/>
            <person name="Malik S.-B."/>
            <person name="Maier U.G."/>
            <person name="McRose D."/>
            <person name="Mock T."/>
            <person name="Neilson J.A."/>
            <person name="Onodera N.T."/>
            <person name="Poole A.M."/>
            <person name="Pritham E.J."/>
            <person name="Richards T.A."/>
            <person name="Rocap G."/>
            <person name="Roy S.W."/>
            <person name="Sarai C."/>
            <person name="Schaack S."/>
            <person name="Shirato S."/>
            <person name="Slamovits C.H."/>
            <person name="Spencer D.F."/>
            <person name="Suzuki S."/>
            <person name="Worden A.Z."/>
            <person name="Zauner S."/>
            <person name="Barry K."/>
            <person name="Bell C."/>
            <person name="Bharti A.K."/>
            <person name="Crow J.A."/>
            <person name="Grimwood J."/>
            <person name="Kramer R."/>
            <person name="Lindquist E."/>
            <person name="Lucas S."/>
            <person name="Salamov A."/>
            <person name="McFadden G.I."/>
            <person name="Lane C.E."/>
            <person name="Keeling P.J."/>
            <person name="Gray M.W."/>
            <person name="Grigoriev I.V."/>
            <person name="Archibald J.M."/>
        </authorList>
    </citation>
    <scope>NUCLEOTIDE SEQUENCE</scope>
    <source>
        <strain evidence="6">CCMP2712</strain>
    </source>
</reference>
<dbReference type="EMBL" id="JH993003">
    <property type="protein sequence ID" value="EKX44721.1"/>
    <property type="molecule type" value="Genomic_DNA"/>
</dbReference>
<evidence type="ECO:0000256" key="2">
    <source>
        <dbReference type="ARBA" id="ARBA00022837"/>
    </source>
</evidence>
<protein>
    <recommendedName>
        <fullName evidence="3">C2 domain-containing protein</fullName>
    </recommendedName>
</protein>
<dbReference type="SUPFAM" id="SSF49562">
    <property type="entry name" value="C2 domain (Calcium/lipid-binding domain, CaLB)"/>
    <property type="match status" value="1"/>
</dbReference>
<dbReference type="AlphaFoldDB" id="L1J860"/>
<evidence type="ECO:0000313" key="4">
    <source>
        <dbReference type="EMBL" id="EKX44721.1"/>
    </source>
</evidence>
<dbReference type="OrthoDB" id="419768at2759"/>
<dbReference type="Pfam" id="PF00168">
    <property type="entry name" value="C2"/>
    <property type="match status" value="1"/>
</dbReference>